<dbReference type="RefSeq" id="WP_079547846.1">
    <property type="nucleotide sequence ID" value="NZ_CP117826.1"/>
</dbReference>
<dbReference type="EMBL" id="CP117826">
    <property type="protein sequence ID" value="XCC63216.1"/>
    <property type="molecule type" value="Genomic_DNA"/>
</dbReference>
<dbReference type="AlphaFoldDB" id="A0AAU8ABT9"/>
<name>A0AAU8ABT9_9FIRM</name>
<sequence length="64" mass="7605">MECKRERNETMCTCSFSCTRKGLCCECVKHHREKGQLPGCYFSEEMEKTGDRSIEAFFRDWQAR</sequence>
<reference evidence="1" key="1">
    <citation type="submission" date="2023-02" db="EMBL/GenBank/DDBJ databases">
        <title>Gut commensal Christensenella minuta modulates host metabolism via a new class of secondary bile acids.</title>
        <authorList>
            <person name="Liu C."/>
        </authorList>
    </citation>
    <scope>NUCLEOTIDE SEQUENCE</scope>
    <source>
        <strain evidence="1">CA70</strain>
    </source>
</reference>
<protein>
    <submittedName>
        <fullName evidence="1">DUF6485 family protein</fullName>
    </submittedName>
</protein>
<evidence type="ECO:0000313" key="1">
    <source>
        <dbReference type="EMBL" id="XCC63216.1"/>
    </source>
</evidence>
<gene>
    <name evidence="1" type="ORF">PUP29_04680</name>
</gene>
<proteinExistence type="predicted"/>
<accession>A0AAU8ABT9</accession>
<organism evidence="1">
    <name type="scientific">Christensenella massiliensis</name>
    <dbReference type="NCBI Taxonomy" id="1805714"/>
    <lineage>
        <taxon>Bacteria</taxon>
        <taxon>Bacillati</taxon>
        <taxon>Bacillota</taxon>
        <taxon>Clostridia</taxon>
        <taxon>Christensenellales</taxon>
        <taxon>Christensenellaceae</taxon>
        <taxon>Christensenella</taxon>
    </lineage>
</organism>
<dbReference type="Pfam" id="PF20095">
    <property type="entry name" value="DUF6485"/>
    <property type="match status" value="1"/>
</dbReference>